<feature type="compositionally biased region" description="Basic and acidic residues" evidence="6">
    <location>
        <begin position="812"/>
        <end position="824"/>
    </location>
</feature>
<keyword evidence="8" id="KW-1185">Reference proteome</keyword>
<sequence>MSSVFQAKNIRRHDKLVHQNPPQIHFSAYVTGGLKKLYTKINSHDASVLPLYEYGRFTDINGHFVPEKNSLLASRYRVLGKVSPRIHGQSSVQIFAKDEFNSDSLVVIKVLHRTWGHLAYQEIHFLWSLNVADPHKTSRVVQLINIFELDDHFCLVFEPLVPAPLTRVFQGFNRDQLIPNIKKVALRLLTTLGFLEQQNVIHADLKPENILLKSESDVGSVTVIDFGNAIHNKFKEVALYFKDFELQTLLYRAPEVLFGLPFGTEIDLWSLGCILAELYSGLPLFPGTSKVPVIKEMTRLLGPFPRGVFQKGKFYDDLKGYTDNCEQKNASGVLFKKLGCRDYLFRDFLSGLLRYNPAERFSPLQAAQHPFLASELPIAFLLPADKTVKEINPYPGQVPAMNTTPLEMDQLKSDLLQKVKFIQPPENEEIKPKVNFDDPPVSQTKKTHGISRRYHSLSDIPKQKTNSDSKIQRQLKISPFHGFMERKSNKCYSPGEGIRTSSTVLHSDKILNSPERSRQKSPERSRQKSPERSRQRHSKSLDEIRGDESILSREGYDRESSCSNERRLKSLMQEIHEVQEMVEENMDQGSIDSADSFEIKRRRFSDSHCCSTTQNRIYPGLNKEAVRNSSASNSNIESSLPNLRKFISPSGETFFSNSNFNSECEQTVHDAQPCHLDSRRINSCDARIRADKNTTETVYGSKVKPFSKQVSPRMFGLKRKSSASSTCSNSTADHVNVHKSLAESPGGKNLQELGTCFMKHGLSQNAEAMLQSKSKGKIKSLPMRGKGNNFRNFSNNIIHSEFDQDTDDEEEHIGRKNKYGDRKLSSPIHKNKGWNDFYKVKQPVEAGYSVHQAKDDDVHLSYKDPHPSRRTGKNEMSLNVDEENPIQNGKKGVSRKRLMFSNALTMKKRKKRDSALSGARKRQLEVVDKRDDVLNSNSKDPFYFPNSKALSSDRNRAQISGHDVASQLSNSHHNLGSTLEKNDRAGSRNSQDSPRMFHPNQLNKRRKFSLDFSPIEKR</sequence>
<keyword evidence="4 9" id="KW-0418">Kinase</keyword>
<evidence type="ECO:0000256" key="3">
    <source>
        <dbReference type="ARBA" id="ARBA00022741"/>
    </source>
</evidence>
<feature type="domain" description="Protein kinase" evidence="7">
    <location>
        <begin position="76"/>
        <end position="372"/>
    </location>
</feature>
<evidence type="ECO:0000256" key="2">
    <source>
        <dbReference type="ARBA" id="ARBA00022679"/>
    </source>
</evidence>
<feature type="region of interest" description="Disordered" evidence="6">
    <location>
        <begin position="935"/>
        <end position="1018"/>
    </location>
</feature>
<proteinExistence type="predicted"/>
<dbReference type="RefSeq" id="XP_022331303.1">
    <property type="nucleotide sequence ID" value="XM_022475595.1"/>
</dbReference>
<gene>
    <name evidence="9" type="primary">LOC111129305</name>
</gene>
<dbReference type="InterPro" id="IPR050494">
    <property type="entry name" value="Ser_Thr_dual-spec_kinase"/>
</dbReference>
<feature type="region of interest" description="Disordered" evidence="6">
    <location>
        <begin position="427"/>
        <end position="565"/>
    </location>
</feature>
<evidence type="ECO:0000256" key="4">
    <source>
        <dbReference type="ARBA" id="ARBA00022777"/>
    </source>
</evidence>
<dbReference type="InterPro" id="IPR008271">
    <property type="entry name" value="Ser/Thr_kinase_AS"/>
</dbReference>
<dbReference type="Pfam" id="PF00069">
    <property type="entry name" value="Pkinase"/>
    <property type="match status" value="1"/>
</dbReference>
<dbReference type="PANTHER" id="PTHR24058">
    <property type="entry name" value="DUAL SPECIFICITY PROTEIN KINASE"/>
    <property type="match status" value="1"/>
</dbReference>
<evidence type="ECO:0000259" key="7">
    <source>
        <dbReference type="PROSITE" id="PS50011"/>
    </source>
</evidence>
<dbReference type="GO" id="GO:0004674">
    <property type="term" value="F:protein serine/threonine kinase activity"/>
    <property type="evidence" value="ECO:0007669"/>
    <property type="project" value="UniProtKB-KW"/>
</dbReference>
<dbReference type="PANTHER" id="PTHR24058:SF130">
    <property type="entry name" value="SERINE_THREONINE PROTEIN KINASES-RELATED"/>
    <property type="match status" value="1"/>
</dbReference>
<dbReference type="PROSITE" id="PS50011">
    <property type="entry name" value="PROTEIN_KINASE_DOM"/>
    <property type="match status" value="1"/>
</dbReference>
<evidence type="ECO:0000256" key="6">
    <source>
        <dbReference type="SAM" id="MobiDB-lite"/>
    </source>
</evidence>
<feature type="compositionally biased region" description="Basic residues" evidence="6">
    <location>
        <begin position="445"/>
        <end position="455"/>
    </location>
</feature>
<keyword evidence="1" id="KW-0723">Serine/threonine-protein kinase</keyword>
<feature type="compositionally biased region" description="Basic and acidic residues" evidence="6">
    <location>
        <begin position="461"/>
        <end position="471"/>
    </location>
</feature>
<dbReference type="PROSITE" id="PS00108">
    <property type="entry name" value="PROTEIN_KINASE_ST"/>
    <property type="match status" value="1"/>
</dbReference>
<name>A0A8B8DUI7_CRAVI</name>
<evidence type="ECO:0000313" key="8">
    <source>
        <dbReference type="Proteomes" id="UP000694844"/>
    </source>
</evidence>
<organism evidence="8 9">
    <name type="scientific">Crassostrea virginica</name>
    <name type="common">Eastern oyster</name>
    <dbReference type="NCBI Taxonomy" id="6565"/>
    <lineage>
        <taxon>Eukaryota</taxon>
        <taxon>Metazoa</taxon>
        <taxon>Spiralia</taxon>
        <taxon>Lophotrochozoa</taxon>
        <taxon>Mollusca</taxon>
        <taxon>Bivalvia</taxon>
        <taxon>Autobranchia</taxon>
        <taxon>Pteriomorphia</taxon>
        <taxon>Ostreida</taxon>
        <taxon>Ostreoidea</taxon>
        <taxon>Ostreidae</taxon>
        <taxon>Crassostrea</taxon>
    </lineage>
</organism>
<evidence type="ECO:0000256" key="5">
    <source>
        <dbReference type="ARBA" id="ARBA00022840"/>
    </source>
</evidence>
<dbReference type="SMART" id="SM00220">
    <property type="entry name" value="S_TKc"/>
    <property type="match status" value="1"/>
</dbReference>
<dbReference type="GeneID" id="111129305"/>
<dbReference type="InterPro" id="IPR000719">
    <property type="entry name" value="Prot_kinase_dom"/>
</dbReference>
<keyword evidence="5" id="KW-0067">ATP-binding</keyword>
<dbReference type="GO" id="GO:0005524">
    <property type="term" value="F:ATP binding"/>
    <property type="evidence" value="ECO:0007669"/>
    <property type="project" value="UniProtKB-KW"/>
</dbReference>
<dbReference type="Proteomes" id="UP000694844">
    <property type="component" value="Chromosome 4"/>
</dbReference>
<feature type="compositionally biased region" description="Basic and acidic residues" evidence="6">
    <location>
        <begin position="515"/>
        <end position="565"/>
    </location>
</feature>
<dbReference type="Gene3D" id="1.10.510.10">
    <property type="entry name" value="Transferase(Phosphotransferase) domain 1"/>
    <property type="match status" value="1"/>
</dbReference>
<dbReference type="KEGG" id="cvn:111129305"/>
<reference evidence="9" key="1">
    <citation type="submission" date="2025-08" db="UniProtKB">
        <authorList>
            <consortium name="RefSeq"/>
        </authorList>
    </citation>
    <scope>IDENTIFICATION</scope>
    <source>
        <tissue evidence="9">Whole sample</tissue>
    </source>
</reference>
<feature type="compositionally biased region" description="Basic and acidic residues" evidence="6">
    <location>
        <begin position="858"/>
        <end position="867"/>
    </location>
</feature>
<dbReference type="OrthoDB" id="9332038at2759"/>
<feature type="compositionally biased region" description="Polar residues" evidence="6">
    <location>
        <begin position="966"/>
        <end position="979"/>
    </location>
</feature>
<dbReference type="Gene3D" id="3.30.200.20">
    <property type="entry name" value="Phosphorylase Kinase, domain 1"/>
    <property type="match status" value="1"/>
</dbReference>
<feature type="region of interest" description="Disordered" evidence="6">
    <location>
        <begin position="804"/>
        <end position="826"/>
    </location>
</feature>
<evidence type="ECO:0000256" key="1">
    <source>
        <dbReference type="ARBA" id="ARBA00022527"/>
    </source>
</evidence>
<keyword evidence="2" id="KW-0808">Transferase</keyword>
<protein>
    <submittedName>
        <fullName evidence="9">Probable serine/threonine-protein kinase yakA</fullName>
    </submittedName>
</protein>
<dbReference type="InterPro" id="IPR011009">
    <property type="entry name" value="Kinase-like_dom_sf"/>
</dbReference>
<accession>A0A8B8DUI7</accession>
<dbReference type="SUPFAM" id="SSF56112">
    <property type="entry name" value="Protein kinase-like (PK-like)"/>
    <property type="match status" value="1"/>
</dbReference>
<evidence type="ECO:0000313" key="9">
    <source>
        <dbReference type="RefSeq" id="XP_022331303.1"/>
    </source>
</evidence>
<dbReference type="AlphaFoldDB" id="A0A8B8DUI7"/>
<keyword evidence="3" id="KW-0547">Nucleotide-binding</keyword>
<feature type="region of interest" description="Disordered" evidence="6">
    <location>
        <begin position="858"/>
        <end position="892"/>
    </location>
</feature>